<dbReference type="SUPFAM" id="SSF48208">
    <property type="entry name" value="Six-hairpin glycosidases"/>
    <property type="match status" value="1"/>
</dbReference>
<keyword evidence="2" id="KW-0378">Hydrolase</keyword>
<dbReference type="PANTHER" id="PTHR10412:SF11">
    <property type="entry name" value="MANNOSYL-OLIGOSACCHARIDE GLUCOSIDASE"/>
    <property type="match status" value="1"/>
</dbReference>
<dbReference type="GO" id="GO:0016798">
    <property type="term" value="F:hydrolase activity, acting on glycosyl bonds"/>
    <property type="evidence" value="ECO:0007669"/>
    <property type="project" value="UniProtKB-KW"/>
</dbReference>
<dbReference type="InterPro" id="IPR054491">
    <property type="entry name" value="MGH1-like_GH"/>
</dbReference>
<dbReference type="Proteomes" id="UP001241758">
    <property type="component" value="Unassembled WGS sequence"/>
</dbReference>
<dbReference type="InterPro" id="IPR004888">
    <property type="entry name" value="Glycoside_hydrolase_63"/>
</dbReference>
<dbReference type="PANTHER" id="PTHR10412">
    <property type="entry name" value="MANNOSYL-OLIGOSACCHARIDE GLUCOSIDASE"/>
    <property type="match status" value="1"/>
</dbReference>
<dbReference type="InterPro" id="IPR012341">
    <property type="entry name" value="6hp_glycosidase-like_sf"/>
</dbReference>
<reference evidence="5 6" key="1">
    <citation type="submission" date="2023-05" db="EMBL/GenBank/DDBJ databases">
        <title>Actinoplanes sp. NEAU-A12 genome sequencing.</title>
        <authorList>
            <person name="Wang Z.-S."/>
        </authorList>
    </citation>
    <scope>NUCLEOTIDE SEQUENCE [LARGE SCALE GENOMIC DNA]</scope>
    <source>
        <strain evidence="5 6">NEAU-A12</strain>
    </source>
</reference>
<evidence type="ECO:0000313" key="5">
    <source>
        <dbReference type="EMBL" id="MDI6098809.1"/>
    </source>
</evidence>
<keyword evidence="3 5" id="KW-0326">Glycosidase</keyword>
<name>A0ABT6WGG1_9ACTN</name>
<accession>A0ABT6WGG1</accession>
<gene>
    <name evidence="5" type="ORF">QLQ12_09375</name>
</gene>
<evidence type="ECO:0000256" key="2">
    <source>
        <dbReference type="ARBA" id="ARBA00022801"/>
    </source>
</evidence>
<organism evidence="5 6">
    <name type="scientific">Actinoplanes sandaracinus</name>
    <dbReference type="NCBI Taxonomy" id="3045177"/>
    <lineage>
        <taxon>Bacteria</taxon>
        <taxon>Bacillati</taxon>
        <taxon>Actinomycetota</taxon>
        <taxon>Actinomycetes</taxon>
        <taxon>Micromonosporales</taxon>
        <taxon>Micromonosporaceae</taxon>
        <taxon>Actinoplanes</taxon>
    </lineage>
</organism>
<comment type="caution">
    <text evidence="5">The sequence shown here is derived from an EMBL/GenBank/DDBJ whole genome shotgun (WGS) entry which is preliminary data.</text>
</comment>
<evidence type="ECO:0000256" key="3">
    <source>
        <dbReference type="ARBA" id="ARBA00023295"/>
    </source>
</evidence>
<protein>
    <submittedName>
        <fullName evidence="5">Trehalase family glycosidase</fullName>
    </submittedName>
</protein>
<dbReference type="EMBL" id="JASCTH010000005">
    <property type="protein sequence ID" value="MDI6098809.1"/>
    <property type="molecule type" value="Genomic_DNA"/>
</dbReference>
<evidence type="ECO:0000259" key="4">
    <source>
        <dbReference type="Pfam" id="PF22422"/>
    </source>
</evidence>
<evidence type="ECO:0000256" key="1">
    <source>
        <dbReference type="ARBA" id="ARBA00010833"/>
    </source>
</evidence>
<dbReference type="Gene3D" id="1.50.10.10">
    <property type="match status" value="1"/>
</dbReference>
<evidence type="ECO:0000313" key="6">
    <source>
        <dbReference type="Proteomes" id="UP001241758"/>
    </source>
</evidence>
<keyword evidence="6" id="KW-1185">Reference proteome</keyword>
<proteinExistence type="inferred from homology"/>
<dbReference type="InterPro" id="IPR008928">
    <property type="entry name" value="6-hairpin_glycosidase_sf"/>
</dbReference>
<dbReference type="Pfam" id="PF22422">
    <property type="entry name" value="MGH1-like_GH"/>
    <property type="match status" value="1"/>
</dbReference>
<comment type="similarity">
    <text evidence="1">Belongs to the glycosyl hydrolase 63 family.</text>
</comment>
<dbReference type="RefSeq" id="WP_282758672.1">
    <property type="nucleotide sequence ID" value="NZ_JASCTH010000005.1"/>
</dbReference>
<sequence length="439" mass="48267">MTTACVARRPLLEPADALDRAARRVLATNWRRHATVPAARLYPHQWSWDSAFIAIGLRHLSPARAQRELESLFGAQWRDGRVPHIVFEPHVPADAYFPGPSFWRSTATPGAPAVATSGIVQPPAHALAVWLTYRADPATARARGFLPRLYPRLIAWHRYLTTRRDLTGSGLMSVVHPWESGMDNSPAWDAPLSRVTPVPPGEFTRRDLDHAAAAERPTDADYGRYVRLARDYRDAGYADSLRGHGFAVEDPLCNALLAAGEHALASMATELGRDPQPHRAAAARLTDALTATLYDPAAGIFFPRDAHTGGHIRSYSVGGLMPLIVPGLPVAAELVETALGDRFRLREACPVPSYDLSAGDHDPSLYWRGPGWVNTSWLLWHGLRLHGEASLADDLRQRLLGRVRDAGFREYLDPMTGTGHGADEFSWTAALVLDLIRAP</sequence>
<feature type="domain" description="Mannosylglycerate hydrolase MGH1-like glycoside hydrolase" evidence="4">
    <location>
        <begin position="42"/>
        <end position="428"/>
    </location>
</feature>